<sequence length="226" mass="25912">MLVASYFTAGKRFRTVCAATVITCVAAFYLVPILPSISTPSFRKTAITIDDVHFTASGRHLSTLARDYLCSAHKVPPYQRDTSNTSYRRKVYDLFMLKTELDWLEIRLNELASQVDYFVILEAPTTFTGLPKQLYFQDNKERFKEFRHKIIHHVLLPPEKNLSDGIPGTGRFEHYSQAWATERYQRNAMFTQVFPFLADSAAPQKDDVIIVSDIDEIPRPATVQLL</sequence>
<organism evidence="2 3">
    <name type="scientific">Ascochyta lentis</name>
    <dbReference type="NCBI Taxonomy" id="205686"/>
    <lineage>
        <taxon>Eukaryota</taxon>
        <taxon>Fungi</taxon>
        <taxon>Dikarya</taxon>
        <taxon>Ascomycota</taxon>
        <taxon>Pezizomycotina</taxon>
        <taxon>Dothideomycetes</taxon>
        <taxon>Pleosporomycetidae</taxon>
        <taxon>Pleosporales</taxon>
        <taxon>Pleosporineae</taxon>
        <taxon>Didymellaceae</taxon>
        <taxon>Ascochyta</taxon>
    </lineage>
</organism>
<dbReference type="EMBL" id="RZGK01000007">
    <property type="protein sequence ID" value="KAF9698022.1"/>
    <property type="molecule type" value="Genomic_DNA"/>
</dbReference>
<dbReference type="InterPro" id="IPR006813">
    <property type="entry name" value="Glyco_trans_17"/>
</dbReference>
<dbReference type="Proteomes" id="UP000651452">
    <property type="component" value="Unassembled WGS sequence"/>
</dbReference>
<keyword evidence="1" id="KW-1133">Transmembrane helix</keyword>
<name>A0A8H7J881_9PLEO</name>
<dbReference type="AlphaFoldDB" id="A0A8H7J881"/>
<evidence type="ECO:0000256" key="1">
    <source>
        <dbReference type="SAM" id="Phobius"/>
    </source>
</evidence>
<dbReference type="GO" id="GO:0016020">
    <property type="term" value="C:membrane"/>
    <property type="evidence" value="ECO:0007669"/>
    <property type="project" value="InterPro"/>
</dbReference>
<dbReference type="PANTHER" id="PTHR12224">
    <property type="entry name" value="BETA-1,4-MANNOSYL-GLYCOPROTEIN BETA-1,4-N-ACETYLGLUCOSAMINYL-TRANSFERASE"/>
    <property type="match status" value="1"/>
</dbReference>
<feature type="non-terminal residue" evidence="2">
    <location>
        <position position="226"/>
    </location>
</feature>
<reference evidence="2" key="1">
    <citation type="submission" date="2018-12" db="EMBL/GenBank/DDBJ databases">
        <authorList>
            <person name="Syme R.A."/>
            <person name="Farfan-Caceres L."/>
            <person name="Lichtenzveig J."/>
        </authorList>
    </citation>
    <scope>NUCLEOTIDE SEQUENCE</scope>
    <source>
        <strain evidence="2">Al4</strain>
    </source>
</reference>
<keyword evidence="1" id="KW-0812">Transmembrane</keyword>
<gene>
    <name evidence="2" type="ORF">EKO04_003955</name>
</gene>
<dbReference type="Pfam" id="PF04724">
    <property type="entry name" value="Glyco_transf_17"/>
    <property type="match status" value="1"/>
</dbReference>
<evidence type="ECO:0000313" key="3">
    <source>
        <dbReference type="Proteomes" id="UP000651452"/>
    </source>
</evidence>
<comment type="caution">
    <text evidence="2">The sequence shown here is derived from an EMBL/GenBank/DDBJ whole genome shotgun (WGS) entry which is preliminary data.</text>
</comment>
<reference evidence="2" key="2">
    <citation type="submission" date="2020-09" db="EMBL/GenBank/DDBJ databases">
        <title>Reference genome assembly for Australian Ascochyta lentis isolate Al4.</title>
        <authorList>
            <person name="Lee R.C."/>
            <person name="Farfan-Caceres L.M."/>
            <person name="Debler J.W."/>
            <person name="Williams A.H."/>
            <person name="Henares B.M."/>
        </authorList>
    </citation>
    <scope>NUCLEOTIDE SEQUENCE</scope>
    <source>
        <strain evidence="2">Al4</strain>
    </source>
</reference>
<dbReference type="GO" id="GO:0003830">
    <property type="term" value="F:beta-1,4-mannosylglycoprotein 4-beta-N-acetylglucosaminyltransferase activity"/>
    <property type="evidence" value="ECO:0007669"/>
    <property type="project" value="InterPro"/>
</dbReference>
<proteinExistence type="predicted"/>
<dbReference type="OrthoDB" id="6474464at2759"/>
<feature type="transmembrane region" description="Helical" evidence="1">
    <location>
        <begin position="12"/>
        <end position="34"/>
    </location>
</feature>
<keyword evidence="3" id="KW-1185">Reference proteome</keyword>
<accession>A0A8H7J881</accession>
<keyword evidence="1" id="KW-0472">Membrane</keyword>
<dbReference type="PANTHER" id="PTHR12224:SF0">
    <property type="entry name" value="BETA-1,4-MANNOSYL-GLYCOPROTEIN 4-BETA-N-ACETYLGLUCOSAMINYLTRANSFERASE"/>
    <property type="match status" value="1"/>
</dbReference>
<evidence type="ECO:0000313" key="2">
    <source>
        <dbReference type="EMBL" id="KAF9698022.1"/>
    </source>
</evidence>
<dbReference type="GO" id="GO:0006044">
    <property type="term" value="P:N-acetylglucosamine metabolic process"/>
    <property type="evidence" value="ECO:0007669"/>
    <property type="project" value="TreeGrafter"/>
</dbReference>
<protein>
    <submittedName>
        <fullName evidence="2">Uncharacterized protein</fullName>
    </submittedName>
</protein>